<comment type="subcellular location">
    <subcellularLocation>
        <location evidence="1">Membrane</location>
        <topology evidence="1">Multi-pass membrane protein</topology>
    </subcellularLocation>
</comment>
<organism evidence="6 7">
    <name type="scientific">Streptococcus mitis 13/39</name>
    <dbReference type="NCBI Taxonomy" id="1239793"/>
    <lineage>
        <taxon>Bacteria</taxon>
        <taxon>Bacillati</taxon>
        <taxon>Bacillota</taxon>
        <taxon>Bacilli</taxon>
        <taxon>Lactobacillales</taxon>
        <taxon>Streptococcaceae</taxon>
        <taxon>Streptococcus</taxon>
        <taxon>Streptococcus mitis group</taxon>
    </lineage>
</organism>
<dbReference type="Gene3D" id="1.20.1080.10">
    <property type="entry name" value="Glycerol uptake facilitator protein"/>
    <property type="match status" value="1"/>
</dbReference>
<reference evidence="6 7" key="1">
    <citation type="submission" date="2013-04" db="EMBL/GenBank/DDBJ databases">
        <authorList>
            <person name="Ikryannikova L.N."/>
            <person name="Ilina E.N."/>
            <person name="Kostryukova E.S."/>
            <person name="Semashko T.A."/>
            <person name="Karpova I.Y.U."/>
            <person name="Larin A.K."/>
            <person name="Ischenko D.S."/>
            <person name="Alekseev D.G."/>
            <person name="Klimova E.A."/>
            <person name="Filimonova A.V."/>
            <person name="Savinova T.A."/>
            <person name="Filimonova O.Y.U."/>
            <person name="Dubovickaya V.A."/>
            <person name="Sidorenko S.V."/>
            <person name="Govorun V.M."/>
        </authorList>
    </citation>
    <scope>NUCLEOTIDE SEQUENCE [LARGE SCALE GENOMIC DNA]</scope>
    <source>
        <strain evidence="6 7">13/39</strain>
    </source>
</reference>
<dbReference type="GO" id="GO:0015267">
    <property type="term" value="F:channel activity"/>
    <property type="evidence" value="ECO:0007669"/>
    <property type="project" value="InterPro"/>
</dbReference>
<evidence type="ECO:0000256" key="4">
    <source>
        <dbReference type="ARBA" id="ARBA00023136"/>
    </source>
</evidence>
<dbReference type="Proteomes" id="UP000013315">
    <property type="component" value="Unassembled WGS sequence"/>
</dbReference>
<gene>
    <name evidence="6" type="ORF">D065_05312</name>
</gene>
<dbReference type="GO" id="GO:0016020">
    <property type="term" value="C:membrane"/>
    <property type="evidence" value="ECO:0007669"/>
    <property type="project" value="UniProtKB-SubCell"/>
</dbReference>
<proteinExistence type="predicted"/>
<keyword evidence="3 5" id="KW-1133">Transmembrane helix</keyword>
<dbReference type="Pfam" id="PF00230">
    <property type="entry name" value="MIP"/>
    <property type="match status" value="1"/>
</dbReference>
<feature type="transmembrane region" description="Helical" evidence="5">
    <location>
        <begin position="30"/>
        <end position="49"/>
    </location>
</feature>
<keyword evidence="4 5" id="KW-0472">Membrane</keyword>
<dbReference type="SUPFAM" id="SSF81338">
    <property type="entry name" value="Aquaporin-like"/>
    <property type="match status" value="1"/>
</dbReference>
<evidence type="ECO:0000256" key="3">
    <source>
        <dbReference type="ARBA" id="ARBA00022989"/>
    </source>
</evidence>
<dbReference type="PATRIC" id="fig|1239793.3.peg.1034"/>
<evidence type="ECO:0000313" key="6">
    <source>
        <dbReference type="EMBL" id="EOB32489.1"/>
    </source>
</evidence>
<name>R0NQZ2_STRMT</name>
<keyword evidence="2 5" id="KW-0812">Transmembrane</keyword>
<dbReference type="InterPro" id="IPR023271">
    <property type="entry name" value="Aquaporin-like"/>
</dbReference>
<comment type="caution">
    <text evidence="6">The sequence shown here is derived from an EMBL/GenBank/DDBJ whole genome shotgun (WGS) entry which is preliminary data.</text>
</comment>
<evidence type="ECO:0000313" key="7">
    <source>
        <dbReference type="Proteomes" id="UP000013315"/>
    </source>
</evidence>
<accession>R0NQZ2</accession>
<dbReference type="AlphaFoldDB" id="R0NQZ2"/>
<protein>
    <submittedName>
        <fullName evidence="6">Aquaporin Z</fullName>
    </submittedName>
</protein>
<sequence>MKKFVAELIGTFMLVFIGTGAVVFGNGLDGLGHLGIAFAFGLAIVVAATQSELFQVLT</sequence>
<evidence type="ECO:0000256" key="5">
    <source>
        <dbReference type="SAM" id="Phobius"/>
    </source>
</evidence>
<evidence type="ECO:0000256" key="2">
    <source>
        <dbReference type="ARBA" id="ARBA00022692"/>
    </source>
</evidence>
<dbReference type="EMBL" id="AQTU01000013">
    <property type="protein sequence ID" value="EOB32489.1"/>
    <property type="molecule type" value="Genomic_DNA"/>
</dbReference>
<feature type="transmembrane region" description="Helical" evidence="5">
    <location>
        <begin position="5"/>
        <end position="24"/>
    </location>
</feature>
<dbReference type="InterPro" id="IPR000425">
    <property type="entry name" value="MIP"/>
</dbReference>
<evidence type="ECO:0000256" key="1">
    <source>
        <dbReference type="ARBA" id="ARBA00004141"/>
    </source>
</evidence>